<feature type="region of interest" description="Disordered" evidence="1">
    <location>
        <begin position="1"/>
        <end position="74"/>
    </location>
</feature>
<keyword evidence="3" id="KW-1185">Reference proteome</keyword>
<organism evidence="2 3">
    <name type="scientific">Streptomyces daliensis</name>
    <dbReference type="NCBI Taxonomy" id="299421"/>
    <lineage>
        <taxon>Bacteria</taxon>
        <taxon>Bacillati</taxon>
        <taxon>Actinomycetota</taxon>
        <taxon>Actinomycetes</taxon>
        <taxon>Kitasatosporales</taxon>
        <taxon>Streptomycetaceae</taxon>
        <taxon>Streptomyces</taxon>
    </lineage>
</organism>
<sequence length="74" mass="7793">MSKGRAGNMLGVGGNRSRLSRKELRGGGRDNAAHGPGGGHLDAAAQKRALLRKLKESREEKQSGEEGAEKEPGK</sequence>
<evidence type="ECO:0000313" key="2">
    <source>
        <dbReference type="EMBL" id="MBR7675101.1"/>
    </source>
</evidence>
<name>A0A8T4IRY7_9ACTN</name>
<feature type="compositionally biased region" description="Basic and acidic residues" evidence="1">
    <location>
        <begin position="20"/>
        <end position="32"/>
    </location>
</feature>
<dbReference type="AlphaFoldDB" id="A0A8T4IRY7"/>
<gene>
    <name evidence="2" type="ORF">KDA82_19150</name>
</gene>
<evidence type="ECO:0000256" key="1">
    <source>
        <dbReference type="SAM" id="MobiDB-lite"/>
    </source>
</evidence>
<protein>
    <submittedName>
        <fullName evidence="2">Uncharacterized protein</fullName>
    </submittedName>
</protein>
<comment type="caution">
    <text evidence="2">The sequence shown here is derived from an EMBL/GenBank/DDBJ whole genome shotgun (WGS) entry which is preliminary data.</text>
</comment>
<feature type="compositionally biased region" description="Basic and acidic residues" evidence="1">
    <location>
        <begin position="53"/>
        <end position="74"/>
    </location>
</feature>
<reference evidence="2" key="1">
    <citation type="submission" date="2021-04" db="EMBL/GenBank/DDBJ databases">
        <title>Sequencing of actinobacteria type strains.</title>
        <authorList>
            <person name="Nguyen G.-S."/>
            <person name="Wentzel A."/>
        </authorList>
    </citation>
    <scope>NUCLEOTIDE SEQUENCE</scope>
    <source>
        <strain evidence="2">DSM 42095</strain>
    </source>
</reference>
<proteinExistence type="predicted"/>
<dbReference type="InterPro" id="IPR046210">
    <property type="entry name" value="DUF6243"/>
</dbReference>
<evidence type="ECO:0000313" key="3">
    <source>
        <dbReference type="Proteomes" id="UP000675554"/>
    </source>
</evidence>
<dbReference type="EMBL" id="JAGSMN010000428">
    <property type="protein sequence ID" value="MBR7675101.1"/>
    <property type="molecule type" value="Genomic_DNA"/>
</dbReference>
<accession>A0A8T4IRY7</accession>
<dbReference type="Proteomes" id="UP000675554">
    <property type="component" value="Unassembled WGS sequence"/>
</dbReference>
<dbReference type="Pfam" id="PF19756">
    <property type="entry name" value="DUF6243"/>
    <property type="match status" value="1"/>
</dbReference>